<dbReference type="AlphaFoldDB" id="A0A0E9XT30"/>
<reference evidence="1" key="1">
    <citation type="submission" date="2014-11" db="EMBL/GenBank/DDBJ databases">
        <authorList>
            <person name="Amaro Gonzalez C."/>
        </authorList>
    </citation>
    <scope>NUCLEOTIDE SEQUENCE</scope>
</reference>
<organism evidence="1">
    <name type="scientific">Anguilla anguilla</name>
    <name type="common">European freshwater eel</name>
    <name type="synonym">Muraena anguilla</name>
    <dbReference type="NCBI Taxonomy" id="7936"/>
    <lineage>
        <taxon>Eukaryota</taxon>
        <taxon>Metazoa</taxon>
        <taxon>Chordata</taxon>
        <taxon>Craniata</taxon>
        <taxon>Vertebrata</taxon>
        <taxon>Euteleostomi</taxon>
        <taxon>Actinopterygii</taxon>
        <taxon>Neopterygii</taxon>
        <taxon>Teleostei</taxon>
        <taxon>Anguilliformes</taxon>
        <taxon>Anguillidae</taxon>
        <taxon>Anguilla</taxon>
    </lineage>
</organism>
<proteinExistence type="predicted"/>
<evidence type="ECO:0000313" key="1">
    <source>
        <dbReference type="EMBL" id="JAI05805.1"/>
    </source>
</evidence>
<dbReference type="EMBL" id="GBXM01002773">
    <property type="protein sequence ID" value="JAI05805.1"/>
    <property type="molecule type" value="Transcribed_RNA"/>
</dbReference>
<reference evidence="1" key="2">
    <citation type="journal article" date="2015" name="Fish Shellfish Immunol.">
        <title>Early steps in the European eel (Anguilla anguilla)-Vibrio vulnificus interaction in the gills: Role of the RtxA13 toxin.</title>
        <authorList>
            <person name="Callol A."/>
            <person name="Pajuelo D."/>
            <person name="Ebbesson L."/>
            <person name="Teles M."/>
            <person name="MacKenzie S."/>
            <person name="Amaro C."/>
        </authorList>
    </citation>
    <scope>NUCLEOTIDE SEQUENCE</scope>
</reference>
<protein>
    <submittedName>
        <fullName evidence="1">Uncharacterized protein</fullName>
    </submittedName>
</protein>
<accession>A0A0E9XT30</accession>
<name>A0A0E9XT30_ANGAN</name>
<sequence length="30" mass="3455">MFSLMNKLFCICVSDDIDFASVLLWPVECD</sequence>